<dbReference type="Gene3D" id="1.10.3300.10">
    <property type="entry name" value="Jann2411-like domain"/>
    <property type="match status" value="1"/>
</dbReference>
<accession>A0ABV8TYX6</accession>
<dbReference type="RefSeq" id="WP_380621375.1">
    <property type="nucleotide sequence ID" value="NZ_JBHSDK010000015.1"/>
</dbReference>
<dbReference type="SUPFAM" id="SSF160904">
    <property type="entry name" value="Jann2411-like"/>
    <property type="match status" value="1"/>
</dbReference>
<reference evidence="3" key="1">
    <citation type="journal article" date="2019" name="Int. J. Syst. Evol. Microbiol.">
        <title>The Global Catalogue of Microorganisms (GCM) 10K type strain sequencing project: providing services to taxonomists for standard genome sequencing and annotation.</title>
        <authorList>
            <consortium name="The Broad Institute Genomics Platform"/>
            <consortium name="The Broad Institute Genome Sequencing Center for Infectious Disease"/>
            <person name="Wu L."/>
            <person name="Ma J."/>
        </authorList>
    </citation>
    <scope>NUCLEOTIDE SEQUENCE [LARGE SCALE GENOMIC DNA]</scope>
    <source>
        <strain evidence="3">IBRC-M 10908</strain>
    </source>
</reference>
<organism evidence="2 3">
    <name type="scientific">Salininema proteolyticum</name>
    <dbReference type="NCBI Taxonomy" id="1607685"/>
    <lineage>
        <taxon>Bacteria</taxon>
        <taxon>Bacillati</taxon>
        <taxon>Actinomycetota</taxon>
        <taxon>Actinomycetes</taxon>
        <taxon>Glycomycetales</taxon>
        <taxon>Glycomycetaceae</taxon>
        <taxon>Salininema</taxon>
    </lineage>
</organism>
<dbReference type="InterPro" id="IPR023286">
    <property type="entry name" value="ABATE_dom_sf"/>
</dbReference>
<protein>
    <submittedName>
        <fullName evidence="2">CGNR zinc finger domain-containing protein</fullName>
    </submittedName>
</protein>
<dbReference type="InterPro" id="IPR010852">
    <property type="entry name" value="ABATE"/>
</dbReference>
<evidence type="ECO:0000313" key="2">
    <source>
        <dbReference type="EMBL" id="MFC4335983.1"/>
    </source>
</evidence>
<dbReference type="InterPro" id="IPR021005">
    <property type="entry name" value="Znf_CGNR"/>
</dbReference>
<dbReference type="PANTHER" id="PTHR35525">
    <property type="entry name" value="BLL6575 PROTEIN"/>
    <property type="match status" value="1"/>
</dbReference>
<evidence type="ECO:0000259" key="1">
    <source>
        <dbReference type="Pfam" id="PF11706"/>
    </source>
</evidence>
<keyword evidence="3" id="KW-1185">Reference proteome</keyword>
<proteinExistence type="predicted"/>
<gene>
    <name evidence="2" type="ORF">ACFPET_12285</name>
</gene>
<name>A0ABV8TYX6_9ACTN</name>
<feature type="domain" description="Zinc finger CGNR" evidence="1">
    <location>
        <begin position="152"/>
        <end position="191"/>
    </location>
</feature>
<comment type="caution">
    <text evidence="2">The sequence shown here is derived from an EMBL/GenBank/DDBJ whole genome shotgun (WGS) entry which is preliminary data.</text>
</comment>
<dbReference type="PANTHER" id="PTHR35525:SF3">
    <property type="entry name" value="BLL6575 PROTEIN"/>
    <property type="match status" value="1"/>
</dbReference>
<evidence type="ECO:0000313" key="3">
    <source>
        <dbReference type="Proteomes" id="UP001595823"/>
    </source>
</evidence>
<sequence length="194" mass="21052">MPVLPDGTDGATALNLVSTIAHDGNGGVRDDFATDDLVNAWIAERFPDLPPCNPAEADELRYLRLAARSAFAAAVSPHPPSRVERRNRMSDTEAGETLTTAIEGLRAETAVTVDDRGVHRVLTTRATGQTLLKGTLALATADFLTGPLAAKLRSCQAPRCVRYFVQDHGRQQWCKTACGNRARAARFSQRRLAR</sequence>
<dbReference type="Pfam" id="PF11706">
    <property type="entry name" value="zf-CGNR"/>
    <property type="match status" value="1"/>
</dbReference>
<dbReference type="Pfam" id="PF07336">
    <property type="entry name" value="ABATE"/>
    <property type="match status" value="1"/>
</dbReference>
<dbReference type="EMBL" id="JBHSDK010000015">
    <property type="protein sequence ID" value="MFC4335983.1"/>
    <property type="molecule type" value="Genomic_DNA"/>
</dbReference>
<dbReference type="Proteomes" id="UP001595823">
    <property type="component" value="Unassembled WGS sequence"/>
</dbReference>